<organism evidence="2 3">
    <name type="scientific">Apodospora peruviana</name>
    <dbReference type="NCBI Taxonomy" id="516989"/>
    <lineage>
        <taxon>Eukaryota</taxon>
        <taxon>Fungi</taxon>
        <taxon>Dikarya</taxon>
        <taxon>Ascomycota</taxon>
        <taxon>Pezizomycotina</taxon>
        <taxon>Sordariomycetes</taxon>
        <taxon>Sordariomycetidae</taxon>
        <taxon>Sordariales</taxon>
        <taxon>Lasiosphaeriaceae</taxon>
        <taxon>Apodospora</taxon>
    </lineage>
</organism>
<dbReference type="AlphaFoldDB" id="A0AAE0IDG5"/>
<feature type="compositionally biased region" description="Basic and acidic residues" evidence="1">
    <location>
        <begin position="176"/>
        <end position="204"/>
    </location>
</feature>
<dbReference type="EMBL" id="JAUEDM010000003">
    <property type="protein sequence ID" value="KAK3323036.1"/>
    <property type="molecule type" value="Genomic_DNA"/>
</dbReference>
<evidence type="ECO:0000313" key="3">
    <source>
        <dbReference type="Proteomes" id="UP001283341"/>
    </source>
</evidence>
<feature type="region of interest" description="Disordered" evidence="1">
    <location>
        <begin position="143"/>
        <end position="234"/>
    </location>
</feature>
<reference evidence="2" key="1">
    <citation type="journal article" date="2023" name="Mol. Phylogenet. Evol.">
        <title>Genome-scale phylogeny and comparative genomics of the fungal order Sordariales.</title>
        <authorList>
            <person name="Hensen N."/>
            <person name="Bonometti L."/>
            <person name="Westerberg I."/>
            <person name="Brannstrom I.O."/>
            <person name="Guillou S."/>
            <person name="Cros-Aarteil S."/>
            <person name="Calhoun S."/>
            <person name="Haridas S."/>
            <person name="Kuo A."/>
            <person name="Mondo S."/>
            <person name="Pangilinan J."/>
            <person name="Riley R."/>
            <person name="LaButti K."/>
            <person name="Andreopoulos B."/>
            <person name="Lipzen A."/>
            <person name="Chen C."/>
            <person name="Yan M."/>
            <person name="Daum C."/>
            <person name="Ng V."/>
            <person name="Clum A."/>
            <person name="Steindorff A."/>
            <person name="Ohm R.A."/>
            <person name="Martin F."/>
            <person name="Silar P."/>
            <person name="Natvig D.O."/>
            <person name="Lalanne C."/>
            <person name="Gautier V."/>
            <person name="Ament-Velasquez S.L."/>
            <person name="Kruys A."/>
            <person name="Hutchinson M.I."/>
            <person name="Powell A.J."/>
            <person name="Barry K."/>
            <person name="Miller A.N."/>
            <person name="Grigoriev I.V."/>
            <person name="Debuchy R."/>
            <person name="Gladieux P."/>
            <person name="Hiltunen Thoren M."/>
            <person name="Johannesson H."/>
        </authorList>
    </citation>
    <scope>NUCLEOTIDE SEQUENCE</scope>
    <source>
        <strain evidence="2">CBS 118394</strain>
    </source>
</reference>
<feature type="compositionally biased region" description="Low complexity" evidence="1">
    <location>
        <begin position="1"/>
        <end position="22"/>
    </location>
</feature>
<accession>A0AAE0IDG5</accession>
<keyword evidence="3" id="KW-1185">Reference proteome</keyword>
<gene>
    <name evidence="2" type="ORF">B0H66DRAFT_555698</name>
</gene>
<sequence length="234" mass="27404">MQAPQHPQRQPLQHQQDPQPQQSTYFHHWQPPRSHANFRMDELDPDGEIEAARQEEAERLRRENHDQESAPLQGQTRMPGTGTGTNPRRRGVAVRRYDDDGDDEIQVARQEAERLQREEYGHEDALLQVAASRAMAHGLDSNNFDLGDGFSDPYSEEERVLEDERREQEEWYLAEEAEHVREQELWEEQRVEDELREMEEREIAETYSSSEGSDEDEDDEDDSDRDGSVESDDE</sequence>
<feature type="compositionally biased region" description="Low complexity" evidence="1">
    <location>
        <begin position="76"/>
        <end position="86"/>
    </location>
</feature>
<name>A0AAE0IDG5_9PEZI</name>
<feature type="compositionally biased region" description="Acidic residues" evidence="1">
    <location>
        <begin position="212"/>
        <end position="234"/>
    </location>
</feature>
<protein>
    <submittedName>
        <fullName evidence="2">Uncharacterized protein</fullName>
    </submittedName>
</protein>
<feature type="compositionally biased region" description="Basic and acidic residues" evidence="1">
    <location>
        <begin position="156"/>
        <end position="169"/>
    </location>
</feature>
<evidence type="ECO:0000313" key="2">
    <source>
        <dbReference type="EMBL" id="KAK3323036.1"/>
    </source>
</evidence>
<comment type="caution">
    <text evidence="2">The sequence shown here is derived from an EMBL/GenBank/DDBJ whole genome shotgun (WGS) entry which is preliminary data.</text>
</comment>
<feature type="region of interest" description="Disordered" evidence="1">
    <location>
        <begin position="1"/>
        <end position="104"/>
    </location>
</feature>
<reference evidence="2" key="2">
    <citation type="submission" date="2023-06" db="EMBL/GenBank/DDBJ databases">
        <authorList>
            <consortium name="Lawrence Berkeley National Laboratory"/>
            <person name="Haridas S."/>
            <person name="Hensen N."/>
            <person name="Bonometti L."/>
            <person name="Westerberg I."/>
            <person name="Brannstrom I.O."/>
            <person name="Guillou S."/>
            <person name="Cros-Aarteil S."/>
            <person name="Calhoun S."/>
            <person name="Kuo A."/>
            <person name="Mondo S."/>
            <person name="Pangilinan J."/>
            <person name="Riley R."/>
            <person name="Labutti K."/>
            <person name="Andreopoulos B."/>
            <person name="Lipzen A."/>
            <person name="Chen C."/>
            <person name="Yanf M."/>
            <person name="Daum C."/>
            <person name="Ng V."/>
            <person name="Clum A."/>
            <person name="Steindorff A."/>
            <person name="Ohm R."/>
            <person name="Martin F."/>
            <person name="Silar P."/>
            <person name="Natvig D."/>
            <person name="Lalanne C."/>
            <person name="Gautier V."/>
            <person name="Ament-Velasquez S.L."/>
            <person name="Kruys A."/>
            <person name="Hutchinson M.I."/>
            <person name="Powell A.J."/>
            <person name="Barry K."/>
            <person name="Miller A.N."/>
            <person name="Grigoriev I.V."/>
            <person name="Debuchy R."/>
            <person name="Gladieux P."/>
            <person name="Thoren M.H."/>
            <person name="Johannesson H."/>
        </authorList>
    </citation>
    <scope>NUCLEOTIDE SEQUENCE</scope>
    <source>
        <strain evidence="2">CBS 118394</strain>
    </source>
</reference>
<feature type="compositionally biased region" description="Basic and acidic residues" evidence="1">
    <location>
        <begin position="50"/>
        <end position="68"/>
    </location>
</feature>
<proteinExistence type="predicted"/>
<evidence type="ECO:0000256" key="1">
    <source>
        <dbReference type="SAM" id="MobiDB-lite"/>
    </source>
</evidence>
<dbReference type="Proteomes" id="UP001283341">
    <property type="component" value="Unassembled WGS sequence"/>
</dbReference>